<evidence type="ECO:0000313" key="1">
    <source>
        <dbReference type="EMBL" id="KAF9485802.1"/>
    </source>
</evidence>
<gene>
    <name evidence="1" type="ORF">BDN70DRAFT_988444</name>
</gene>
<dbReference type="AlphaFoldDB" id="A0A9P5ZCP8"/>
<evidence type="ECO:0000313" key="2">
    <source>
        <dbReference type="Proteomes" id="UP000807469"/>
    </source>
</evidence>
<feature type="non-terminal residue" evidence="1">
    <location>
        <position position="339"/>
    </location>
</feature>
<proteinExistence type="predicted"/>
<name>A0A9P5ZCP8_9AGAR</name>
<organism evidence="1 2">
    <name type="scientific">Pholiota conissans</name>
    <dbReference type="NCBI Taxonomy" id="109636"/>
    <lineage>
        <taxon>Eukaryota</taxon>
        <taxon>Fungi</taxon>
        <taxon>Dikarya</taxon>
        <taxon>Basidiomycota</taxon>
        <taxon>Agaricomycotina</taxon>
        <taxon>Agaricomycetes</taxon>
        <taxon>Agaricomycetidae</taxon>
        <taxon>Agaricales</taxon>
        <taxon>Agaricineae</taxon>
        <taxon>Strophariaceae</taxon>
        <taxon>Pholiota</taxon>
    </lineage>
</organism>
<reference evidence="1" key="1">
    <citation type="submission" date="2020-11" db="EMBL/GenBank/DDBJ databases">
        <authorList>
            <consortium name="DOE Joint Genome Institute"/>
            <person name="Ahrendt S."/>
            <person name="Riley R."/>
            <person name="Andreopoulos W."/>
            <person name="Labutti K."/>
            <person name="Pangilinan J."/>
            <person name="Ruiz-Duenas F.J."/>
            <person name="Barrasa J.M."/>
            <person name="Sanchez-Garcia M."/>
            <person name="Camarero S."/>
            <person name="Miyauchi S."/>
            <person name="Serrano A."/>
            <person name="Linde D."/>
            <person name="Babiker R."/>
            <person name="Drula E."/>
            <person name="Ayuso-Fernandez I."/>
            <person name="Pacheco R."/>
            <person name="Padilla G."/>
            <person name="Ferreira P."/>
            <person name="Barriuso J."/>
            <person name="Kellner H."/>
            <person name="Castanera R."/>
            <person name="Alfaro M."/>
            <person name="Ramirez L."/>
            <person name="Pisabarro A.G."/>
            <person name="Kuo A."/>
            <person name="Tritt A."/>
            <person name="Lipzen A."/>
            <person name="He G."/>
            <person name="Yan M."/>
            <person name="Ng V."/>
            <person name="Cullen D."/>
            <person name="Martin F."/>
            <person name="Rosso M.-N."/>
            <person name="Henrissat B."/>
            <person name="Hibbett D."/>
            <person name="Martinez A.T."/>
            <person name="Grigoriev I.V."/>
        </authorList>
    </citation>
    <scope>NUCLEOTIDE SEQUENCE</scope>
    <source>
        <strain evidence="1">CIRM-BRFM 674</strain>
    </source>
</reference>
<sequence length="339" mass="38672">MSMPSTSSMSTGSSFLHFLGIESHSLGDYNELPCHGFEYPQPDLHDDVGWYSQTQRSHYLAQGMRHLETFTASKAHLYKEKTRKRETPRVYICVEGRYQSGDVDTTIYACFERLRGPIFPGDPDDNPGMYRYESDSERPWVVPECSSSRALDTVVQSYQPQRSGSCTLCSTLTFVPPIPFFSITVLGSSIHKHHLIDGRSNYLFAATMFEVLRKVYTSDSQMTIARGAGGLWYSENIYNSSDILSEYAIAWYLEDWKSTTDAIQACQDEMKAKLVTAVREHDFETQHALTCYNSELQKDLERLSYAEIERLRNLIEIRLRDLNCSHPDAKETPSIVTSP</sequence>
<dbReference type="Proteomes" id="UP000807469">
    <property type="component" value="Unassembled WGS sequence"/>
</dbReference>
<comment type="caution">
    <text evidence="1">The sequence shown here is derived from an EMBL/GenBank/DDBJ whole genome shotgun (WGS) entry which is preliminary data.</text>
</comment>
<dbReference type="EMBL" id="MU155133">
    <property type="protein sequence ID" value="KAF9485802.1"/>
    <property type="molecule type" value="Genomic_DNA"/>
</dbReference>
<protein>
    <submittedName>
        <fullName evidence="1">Uncharacterized protein</fullName>
    </submittedName>
</protein>
<accession>A0A9P5ZCP8</accession>
<keyword evidence="2" id="KW-1185">Reference proteome</keyword>